<feature type="binding site" evidence="19">
    <location>
        <begin position="50"/>
        <end position="53"/>
    </location>
    <ligand>
        <name>GTP</name>
        <dbReference type="ChEBI" id="CHEBI:37565"/>
    </ligand>
</feature>
<evidence type="ECO:0000256" key="12">
    <source>
        <dbReference type="ARBA" id="ARBA00022741"/>
    </source>
</evidence>
<evidence type="ECO:0000256" key="11">
    <source>
        <dbReference type="ARBA" id="ARBA00022679"/>
    </source>
</evidence>
<comment type="catalytic activity">
    <reaction evidence="2">
        <text>adenosylcob(III)inamide phosphate + GTP + H(+) = adenosylcob(III)inamide-GDP + diphosphate</text>
        <dbReference type="Rhea" id="RHEA:22712"/>
        <dbReference type="ChEBI" id="CHEBI:15378"/>
        <dbReference type="ChEBI" id="CHEBI:33019"/>
        <dbReference type="ChEBI" id="CHEBI:37565"/>
        <dbReference type="ChEBI" id="CHEBI:58502"/>
        <dbReference type="ChEBI" id="CHEBI:60487"/>
        <dbReference type="EC" id="2.7.7.62"/>
    </reaction>
</comment>
<dbReference type="CDD" id="cd00544">
    <property type="entry name" value="CobU"/>
    <property type="match status" value="1"/>
</dbReference>
<sequence>MALILVLGGARSGKSGFAEELAGRAGPRVVYVATATVGDQEMARRVAHHRARRPAAWQTVEESFRPEEVVRVFSRAADAVLVDCLTMWITNLLLHDPERPVEETEALILERVRALADAAGPAPARVILVSNEVGLGLVPDNPLGRNYRDIAGRVNQYLARRADQVYLVVAGLPVEIKSLSRTVAGD</sequence>
<keyword evidence="21" id="KW-1185">Reference proteome</keyword>
<evidence type="ECO:0000256" key="14">
    <source>
        <dbReference type="ARBA" id="ARBA00022840"/>
    </source>
</evidence>
<evidence type="ECO:0000256" key="10">
    <source>
        <dbReference type="ARBA" id="ARBA00022573"/>
    </source>
</evidence>
<dbReference type="InterPro" id="IPR027417">
    <property type="entry name" value="P-loop_NTPase"/>
</dbReference>
<keyword evidence="14" id="KW-0067">ATP-binding</keyword>
<dbReference type="SUPFAM" id="SSF52540">
    <property type="entry name" value="P-loop containing nucleoside triphosphate hydrolases"/>
    <property type="match status" value="1"/>
</dbReference>
<dbReference type="STRING" id="1838280.A6M21_02465"/>
<comment type="caution">
    <text evidence="20">The sequence shown here is derived from an EMBL/GenBank/DDBJ whole genome shotgun (WGS) entry which is preliminary data.</text>
</comment>
<comment type="catalytic activity">
    <reaction evidence="1">
        <text>adenosylcob(III)inamide + ATP = adenosylcob(III)inamide phosphate + ADP + H(+)</text>
        <dbReference type="Rhea" id="RHEA:15769"/>
        <dbReference type="ChEBI" id="CHEBI:2480"/>
        <dbReference type="ChEBI" id="CHEBI:15378"/>
        <dbReference type="ChEBI" id="CHEBI:30616"/>
        <dbReference type="ChEBI" id="CHEBI:58502"/>
        <dbReference type="ChEBI" id="CHEBI:456216"/>
        <dbReference type="EC" id="2.7.1.156"/>
    </reaction>
</comment>
<evidence type="ECO:0000256" key="17">
    <source>
        <dbReference type="ARBA" id="ARBA00030571"/>
    </source>
</evidence>
<comment type="pathway">
    <text evidence="6">Cofactor biosynthesis; adenosylcobalamin biosynthesis; adenosylcobalamin from cob(II)yrinate a,c-diamide: step 5/7.</text>
</comment>
<evidence type="ECO:0000256" key="16">
    <source>
        <dbReference type="ARBA" id="ARBA00029570"/>
    </source>
</evidence>
<evidence type="ECO:0000256" key="4">
    <source>
        <dbReference type="ARBA" id="ARBA00003889"/>
    </source>
</evidence>
<evidence type="ECO:0000256" key="13">
    <source>
        <dbReference type="ARBA" id="ARBA00022777"/>
    </source>
</evidence>
<keyword evidence="10" id="KW-0169">Cobalamin biosynthesis</keyword>
<dbReference type="PANTHER" id="PTHR34848">
    <property type="match status" value="1"/>
</dbReference>
<dbReference type="GO" id="GO:0009236">
    <property type="term" value="P:cobalamin biosynthetic process"/>
    <property type="evidence" value="ECO:0007669"/>
    <property type="project" value="UniProtKB-UniPathway"/>
</dbReference>
<evidence type="ECO:0000256" key="9">
    <source>
        <dbReference type="ARBA" id="ARBA00012523"/>
    </source>
</evidence>
<feature type="binding site" evidence="19">
    <location>
        <position position="83"/>
    </location>
    <ligand>
        <name>GTP</name>
        <dbReference type="ChEBI" id="CHEBI:37565"/>
    </ligand>
</feature>
<dbReference type="GO" id="GO:0008820">
    <property type="term" value="F:cobinamide phosphate guanylyltransferase activity"/>
    <property type="evidence" value="ECO:0007669"/>
    <property type="project" value="UniProtKB-EC"/>
</dbReference>
<keyword evidence="20" id="KW-0548">Nucleotidyltransferase</keyword>
<feature type="binding site" evidence="19">
    <location>
        <position position="61"/>
    </location>
    <ligand>
        <name>GTP</name>
        <dbReference type="ChEBI" id="CHEBI:37565"/>
    </ligand>
</feature>
<dbReference type="EC" id="2.7.7.62" evidence="9"/>
<comment type="pathway">
    <text evidence="5">Cofactor biosynthesis; adenosylcobalamin biosynthesis; adenosylcobalamin from cob(II)yrinate a,c-diamide: step 6/7.</text>
</comment>
<keyword evidence="13 20" id="KW-0418">Kinase</keyword>
<keyword evidence="11 20" id="KW-0808">Transferase</keyword>
<comment type="function">
    <text evidence="4">Catalyzes ATP-dependent phosphorylation of adenosylcobinamide and addition of GMP to adenosylcobinamide phosphate.</text>
</comment>
<evidence type="ECO:0000256" key="7">
    <source>
        <dbReference type="ARBA" id="ARBA00007490"/>
    </source>
</evidence>
<dbReference type="GO" id="GO:0043752">
    <property type="term" value="F:adenosylcobinamide kinase activity"/>
    <property type="evidence" value="ECO:0007669"/>
    <property type="project" value="UniProtKB-EC"/>
</dbReference>
<evidence type="ECO:0000256" key="2">
    <source>
        <dbReference type="ARBA" id="ARBA00000711"/>
    </source>
</evidence>
<evidence type="ECO:0000256" key="19">
    <source>
        <dbReference type="PIRSR" id="PIRSR006135-2"/>
    </source>
</evidence>
<feature type="active site" description="GMP-histidine intermediate" evidence="18">
    <location>
        <position position="49"/>
    </location>
</feature>
<feature type="binding site" evidence="19">
    <location>
        <begin position="8"/>
        <end position="15"/>
    </location>
    <ligand>
        <name>GTP</name>
        <dbReference type="ChEBI" id="CHEBI:37565"/>
    </ligand>
</feature>
<dbReference type="Proteomes" id="UP000078532">
    <property type="component" value="Unassembled WGS sequence"/>
</dbReference>
<reference evidence="20 21" key="1">
    <citation type="submission" date="2016-04" db="EMBL/GenBank/DDBJ databases">
        <authorList>
            <person name="Evans L.H."/>
            <person name="Alamgir A."/>
            <person name="Owens N."/>
            <person name="Weber N.D."/>
            <person name="Virtaneva K."/>
            <person name="Barbian K."/>
            <person name="Babar A."/>
            <person name="Rosenke K."/>
        </authorList>
    </citation>
    <scope>NUCLEOTIDE SEQUENCE [LARGE SCALE GENOMIC DNA]</scope>
    <source>
        <strain evidence="20 21">LMa1</strain>
    </source>
</reference>
<dbReference type="Pfam" id="PF02283">
    <property type="entry name" value="CobU"/>
    <property type="match status" value="1"/>
</dbReference>
<dbReference type="EC" id="2.7.1.156" evidence="8"/>
<dbReference type="InterPro" id="IPR003203">
    <property type="entry name" value="CobU/CobP"/>
</dbReference>
<dbReference type="PANTHER" id="PTHR34848:SF1">
    <property type="entry name" value="BIFUNCTIONAL ADENOSYLCOBALAMIN BIOSYNTHESIS PROTEIN COBU"/>
    <property type="match status" value="1"/>
</dbReference>
<dbReference type="AlphaFoldDB" id="A0A1B7LJM1"/>
<accession>A0A1B7LJM1</accession>
<dbReference type="GO" id="GO:0005525">
    <property type="term" value="F:GTP binding"/>
    <property type="evidence" value="ECO:0007669"/>
    <property type="project" value="UniProtKB-KW"/>
</dbReference>
<evidence type="ECO:0000313" key="21">
    <source>
        <dbReference type="Proteomes" id="UP000078532"/>
    </source>
</evidence>
<name>A0A1B7LJM1_9FIRM</name>
<evidence type="ECO:0000256" key="1">
    <source>
        <dbReference type="ARBA" id="ARBA00000312"/>
    </source>
</evidence>
<keyword evidence="12 19" id="KW-0547">Nucleotide-binding</keyword>
<evidence type="ECO:0000256" key="8">
    <source>
        <dbReference type="ARBA" id="ARBA00012016"/>
    </source>
</evidence>
<proteinExistence type="inferred from homology"/>
<gene>
    <name evidence="20" type="ORF">A6M21_02465</name>
</gene>
<comment type="similarity">
    <text evidence="7">Belongs to the CobU/CobP family.</text>
</comment>
<dbReference type="EMBL" id="LYVF01000009">
    <property type="protein sequence ID" value="OAT86769.1"/>
    <property type="molecule type" value="Genomic_DNA"/>
</dbReference>
<dbReference type="RefSeq" id="WP_066666021.1">
    <property type="nucleotide sequence ID" value="NZ_LYVF01000009.1"/>
</dbReference>
<protein>
    <recommendedName>
        <fullName evidence="16">Adenosylcobinamide kinase</fullName>
        <ecNumber evidence="8">2.7.1.156</ecNumber>
        <ecNumber evidence="9">2.7.7.62</ecNumber>
    </recommendedName>
    <alternativeName>
        <fullName evidence="17">Adenosylcobinamide-phosphate guanylyltransferase</fullName>
    </alternativeName>
</protein>
<evidence type="ECO:0000256" key="6">
    <source>
        <dbReference type="ARBA" id="ARBA00005159"/>
    </source>
</evidence>
<organism evidence="20 21">
    <name type="scientific">Desulfotomaculum copahuensis</name>
    <dbReference type="NCBI Taxonomy" id="1838280"/>
    <lineage>
        <taxon>Bacteria</taxon>
        <taxon>Bacillati</taxon>
        <taxon>Bacillota</taxon>
        <taxon>Clostridia</taxon>
        <taxon>Eubacteriales</taxon>
        <taxon>Desulfotomaculaceae</taxon>
        <taxon>Desulfotomaculum</taxon>
    </lineage>
</organism>
<evidence type="ECO:0000256" key="18">
    <source>
        <dbReference type="PIRSR" id="PIRSR006135-1"/>
    </source>
</evidence>
<evidence type="ECO:0000256" key="3">
    <source>
        <dbReference type="ARBA" id="ARBA00001522"/>
    </source>
</evidence>
<dbReference type="GO" id="GO:0005524">
    <property type="term" value="F:ATP binding"/>
    <property type="evidence" value="ECO:0007669"/>
    <property type="project" value="UniProtKB-KW"/>
</dbReference>
<evidence type="ECO:0000256" key="15">
    <source>
        <dbReference type="ARBA" id="ARBA00023134"/>
    </source>
</evidence>
<dbReference type="NCBIfam" id="NF004469">
    <property type="entry name" value="PRK05800.1"/>
    <property type="match status" value="1"/>
</dbReference>
<keyword evidence="15 19" id="KW-0342">GTP-binding</keyword>
<feature type="binding site" evidence="19">
    <location>
        <begin position="33"/>
        <end position="35"/>
    </location>
    <ligand>
        <name>GTP</name>
        <dbReference type="ChEBI" id="CHEBI:37565"/>
    </ligand>
</feature>
<dbReference type="Gene3D" id="3.40.50.300">
    <property type="entry name" value="P-loop containing nucleotide triphosphate hydrolases"/>
    <property type="match status" value="1"/>
</dbReference>
<evidence type="ECO:0000256" key="5">
    <source>
        <dbReference type="ARBA" id="ARBA00004692"/>
    </source>
</evidence>
<evidence type="ECO:0000313" key="20">
    <source>
        <dbReference type="EMBL" id="OAT86769.1"/>
    </source>
</evidence>
<dbReference type="PIRSF" id="PIRSF006135">
    <property type="entry name" value="CobU"/>
    <property type="match status" value="1"/>
</dbReference>
<comment type="catalytic activity">
    <reaction evidence="3">
        <text>adenosylcob(III)inamide + GTP = adenosylcob(III)inamide phosphate + GDP + H(+)</text>
        <dbReference type="Rhea" id="RHEA:15765"/>
        <dbReference type="ChEBI" id="CHEBI:2480"/>
        <dbReference type="ChEBI" id="CHEBI:15378"/>
        <dbReference type="ChEBI" id="CHEBI:37565"/>
        <dbReference type="ChEBI" id="CHEBI:58189"/>
        <dbReference type="ChEBI" id="CHEBI:58502"/>
        <dbReference type="EC" id="2.7.1.156"/>
    </reaction>
</comment>
<dbReference type="UniPathway" id="UPA00148">
    <property type="reaction ID" value="UER00236"/>
</dbReference>